<dbReference type="RefSeq" id="WP_336543453.1">
    <property type="nucleotide sequence ID" value="NZ_JBBAYL010000047.1"/>
</dbReference>
<name>A0ABU8GU96_9ACTN</name>
<proteinExistence type="predicted"/>
<evidence type="ECO:0000313" key="1">
    <source>
        <dbReference type="EMBL" id="MEI5616782.1"/>
    </source>
</evidence>
<comment type="caution">
    <text evidence="1">The sequence shown here is derived from an EMBL/GenBank/DDBJ whole genome shotgun (WGS) entry which is preliminary data.</text>
</comment>
<reference evidence="1 2" key="1">
    <citation type="submission" date="2024-03" db="EMBL/GenBank/DDBJ databases">
        <title>First Report of Pectobacterium brasiliscabiei causing potato scab in china.</title>
        <authorList>
            <person name="Handique U."/>
        </authorList>
    </citation>
    <scope>NUCLEOTIDE SEQUENCE [LARGE SCALE GENOMIC DNA]</scope>
    <source>
        <strain evidence="1 2">ZRIMU1503</strain>
    </source>
</reference>
<protein>
    <submittedName>
        <fullName evidence="1">Diguanylate cyclase</fullName>
    </submittedName>
</protein>
<sequence>MAGARTLPRKVWRQWRRTDGPRPGWRNRPQPGSGDVEDAARRFLLLGILPLWVVPGLADWWMHRRTGIERTSGTTESAVHALMMTQTGIPVMMGLLARVNPLVLTTMGVSAAAHSATALYDVSLATGEREIRPVEQHIHSFLEVLPLTALAFTACLHPDQVRSTLRGGPNPQDWRLLPKERPLPAAYLAGLAGVIGVDVILPYAEELLRCLRAAADRSRKQGEVQEQG</sequence>
<evidence type="ECO:0000313" key="2">
    <source>
        <dbReference type="Proteomes" id="UP001365781"/>
    </source>
</evidence>
<gene>
    <name evidence="1" type="ORF">WB403_47595</name>
</gene>
<keyword evidence="2" id="KW-1185">Reference proteome</keyword>
<organism evidence="1 2">
    <name type="scientific">Streptomyces brasiliscabiei</name>
    <dbReference type="NCBI Taxonomy" id="2736302"/>
    <lineage>
        <taxon>Bacteria</taxon>
        <taxon>Bacillati</taxon>
        <taxon>Actinomycetota</taxon>
        <taxon>Actinomycetes</taxon>
        <taxon>Kitasatosporales</taxon>
        <taxon>Streptomycetaceae</taxon>
        <taxon>Streptomyces</taxon>
    </lineage>
</organism>
<dbReference type="Proteomes" id="UP001365781">
    <property type="component" value="Unassembled WGS sequence"/>
</dbReference>
<dbReference type="EMBL" id="JBBAYM010000065">
    <property type="protein sequence ID" value="MEI5616782.1"/>
    <property type="molecule type" value="Genomic_DNA"/>
</dbReference>
<accession>A0ABU8GU96</accession>